<evidence type="ECO:0000259" key="1">
    <source>
        <dbReference type="PROSITE" id="PS50075"/>
    </source>
</evidence>
<dbReference type="InterPro" id="IPR009081">
    <property type="entry name" value="PP-bd_ACP"/>
</dbReference>
<organism evidence="2 3">
    <name type="scientific">Paracoccus litorisediminis</name>
    <dbReference type="NCBI Taxonomy" id="2006130"/>
    <lineage>
        <taxon>Bacteria</taxon>
        <taxon>Pseudomonadati</taxon>
        <taxon>Pseudomonadota</taxon>
        <taxon>Alphaproteobacteria</taxon>
        <taxon>Rhodobacterales</taxon>
        <taxon>Paracoccaceae</taxon>
        <taxon>Paracoccus</taxon>
    </lineage>
</organism>
<comment type="caution">
    <text evidence="2">The sequence shown here is derived from an EMBL/GenBank/DDBJ whole genome shotgun (WGS) entry which is preliminary data.</text>
</comment>
<dbReference type="Gene3D" id="1.10.1200.10">
    <property type="entry name" value="ACP-like"/>
    <property type="match status" value="1"/>
</dbReference>
<dbReference type="AlphaFoldDB" id="A0A844HQ97"/>
<dbReference type="OrthoDB" id="7508733at2"/>
<keyword evidence="3" id="KW-1185">Reference proteome</keyword>
<reference evidence="2 3" key="1">
    <citation type="submission" date="2019-11" db="EMBL/GenBank/DDBJ databases">
        <authorList>
            <person name="Dong K."/>
        </authorList>
    </citation>
    <scope>NUCLEOTIDE SEQUENCE [LARGE SCALE GENOMIC DNA]</scope>
    <source>
        <strain evidence="2 3">NBRC 112902</strain>
    </source>
</reference>
<dbReference type="InterPro" id="IPR036736">
    <property type="entry name" value="ACP-like_sf"/>
</dbReference>
<feature type="domain" description="Carrier" evidence="1">
    <location>
        <begin position="1"/>
        <end position="78"/>
    </location>
</feature>
<dbReference type="SUPFAM" id="SSF47336">
    <property type="entry name" value="ACP-like"/>
    <property type="match status" value="1"/>
</dbReference>
<evidence type="ECO:0000313" key="2">
    <source>
        <dbReference type="EMBL" id="MTH59861.1"/>
    </source>
</evidence>
<dbReference type="Proteomes" id="UP000449846">
    <property type="component" value="Unassembled WGS sequence"/>
</dbReference>
<dbReference type="Pfam" id="PF00550">
    <property type="entry name" value="PP-binding"/>
    <property type="match status" value="1"/>
</dbReference>
<sequence>MSLTQSQLITYLRDEQNIGEAIDNDTELFSSGILDSVSMVGLITYIEETTGTIIQPGDVTLENFDTANRIAAFVASLA</sequence>
<proteinExistence type="predicted"/>
<dbReference type="PROSITE" id="PS50075">
    <property type="entry name" value="CARRIER"/>
    <property type="match status" value="1"/>
</dbReference>
<dbReference type="RefSeq" id="WP_155039807.1">
    <property type="nucleotide sequence ID" value="NZ_JBHGCD010000009.1"/>
</dbReference>
<gene>
    <name evidence="2" type="ORF">GL300_11650</name>
</gene>
<accession>A0A844HQ97</accession>
<name>A0A844HQ97_9RHOB</name>
<dbReference type="EMBL" id="WMIG01000005">
    <property type="protein sequence ID" value="MTH59861.1"/>
    <property type="molecule type" value="Genomic_DNA"/>
</dbReference>
<protein>
    <submittedName>
        <fullName evidence="2">Acyl carrier protein</fullName>
    </submittedName>
</protein>
<evidence type="ECO:0000313" key="3">
    <source>
        <dbReference type="Proteomes" id="UP000449846"/>
    </source>
</evidence>